<protein>
    <submittedName>
        <fullName evidence="2">Uncharacterized protein</fullName>
    </submittedName>
</protein>
<dbReference type="Proteomes" id="UP000197025">
    <property type="component" value="Unassembled WGS sequence"/>
</dbReference>
<dbReference type="InParanoid" id="A0A212RAR1"/>
<keyword evidence="1" id="KW-0812">Transmembrane</keyword>
<evidence type="ECO:0000313" key="2">
    <source>
        <dbReference type="EMBL" id="SNB69346.1"/>
    </source>
</evidence>
<feature type="transmembrane region" description="Helical" evidence="1">
    <location>
        <begin position="240"/>
        <end position="256"/>
    </location>
</feature>
<dbReference type="RefSeq" id="WP_088571721.1">
    <property type="nucleotide sequence ID" value="NZ_FYEK01000041.1"/>
</dbReference>
<feature type="transmembrane region" description="Helical" evidence="1">
    <location>
        <begin position="21"/>
        <end position="46"/>
    </location>
</feature>
<feature type="transmembrane region" description="Helical" evidence="1">
    <location>
        <begin position="123"/>
        <end position="145"/>
    </location>
</feature>
<proteinExistence type="predicted"/>
<keyword evidence="1" id="KW-1133">Transmembrane helix</keyword>
<accession>A0A212RAR1</accession>
<gene>
    <name evidence="2" type="ORF">SAMN02746019_00015460</name>
</gene>
<sequence>MRAIRPGFPMWLRFGEWEMTPVLAAAWIGSGGTAPLPWILGAWLLAEGSWQALRWLFLAAPWERLPRRPPESLSISLPYMQPGSPAEVVIREMARLARGLAGCAQKTPELPAALLTALVTGGLGLLLTGWPGGWLTLGTGAALALARRLPRFQGGFEGLVRGTFPWWLGMAGGHSTLSAWLVGLPIGLLATDLRTPLTRWGAWAFWVAWAVALGHAPGAYGLALVGLLLEERQGAWSSPLRRLLWILALALTAWVLRTA</sequence>
<dbReference type="EMBL" id="FYEK01000041">
    <property type="protein sequence ID" value="SNB69346.1"/>
    <property type="molecule type" value="Genomic_DNA"/>
</dbReference>
<evidence type="ECO:0000313" key="3">
    <source>
        <dbReference type="Proteomes" id="UP000197025"/>
    </source>
</evidence>
<keyword evidence="1" id="KW-0472">Membrane</keyword>
<reference evidence="3" key="1">
    <citation type="submission" date="2017-06" db="EMBL/GenBank/DDBJ databases">
        <authorList>
            <person name="Varghese N."/>
            <person name="Submissions S."/>
        </authorList>
    </citation>
    <scope>NUCLEOTIDE SEQUENCE [LARGE SCALE GENOMIC DNA]</scope>
    <source>
        <strain evidence="3">JAD2</strain>
    </source>
</reference>
<feature type="transmembrane region" description="Helical" evidence="1">
    <location>
        <begin position="203"/>
        <end position="228"/>
    </location>
</feature>
<keyword evidence="3" id="KW-1185">Reference proteome</keyword>
<organism evidence="2 3">
    <name type="scientific">Thermoflexus hugenholtzii JAD2</name>
    <dbReference type="NCBI Taxonomy" id="877466"/>
    <lineage>
        <taxon>Bacteria</taxon>
        <taxon>Bacillati</taxon>
        <taxon>Chloroflexota</taxon>
        <taxon>Thermoflexia</taxon>
        <taxon>Thermoflexales</taxon>
        <taxon>Thermoflexaceae</taxon>
        <taxon>Thermoflexus</taxon>
    </lineage>
</organism>
<dbReference type="AlphaFoldDB" id="A0A212RAR1"/>
<name>A0A212RAR1_9CHLR</name>
<feature type="transmembrane region" description="Helical" evidence="1">
    <location>
        <begin position="166"/>
        <end position="191"/>
    </location>
</feature>
<evidence type="ECO:0000256" key="1">
    <source>
        <dbReference type="SAM" id="Phobius"/>
    </source>
</evidence>